<evidence type="ECO:0000256" key="2">
    <source>
        <dbReference type="SAM" id="Phobius"/>
    </source>
</evidence>
<organism evidence="4 5">
    <name type="scientific">Thyridium curvatum</name>
    <dbReference type="NCBI Taxonomy" id="1093900"/>
    <lineage>
        <taxon>Eukaryota</taxon>
        <taxon>Fungi</taxon>
        <taxon>Dikarya</taxon>
        <taxon>Ascomycota</taxon>
        <taxon>Pezizomycotina</taxon>
        <taxon>Sordariomycetes</taxon>
        <taxon>Sordariomycetidae</taxon>
        <taxon>Thyridiales</taxon>
        <taxon>Thyridiaceae</taxon>
        <taxon>Thyridium</taxon>
    </lineage>
</organism>
<keyword evidence="5" id="KW-1185">Reference proteome</keyword>
<dbReference type="GeneID" id="41976099"/>
<dbReference type="AlphaFoldDB" id="A0A507ARJ8"/>
<evidence type="ECO:0000256" key="1">
    <source>
        <dbReference type="SAM" id="MobiDB-lite"/>
    </source>
</evidence>
<comment type="caution">
    <text evidence="4">The sequence shown here is derived from an EMBL/GenBank/DDBJ whole genome shotgun (WGS) entry which is preliminary data.</text>
</comment>
<feature type="transmembrane region" description="Helical" evidence="2">
    <location>
        <begin position="208"/>
        <end position="230"/>
    </location>
</feature>
<evidence type="ECO:0000259" key="3">
    <source>
        <dbReference type="Pfam" id="PF20237"/>
    </source>
</evidence>
<dbReference type="EMBL" id="SKBQ01000058">
    <property type="protein sequence ID" value="TPX10433.1"/>
    <property type="molecule type" value="Genomic_DNA"/>
</dbReference>
<keyword evidence="2" id="KW-0812">Transmembrane</keyword>
<feature type="region of interest" description="Disordered" evidence="1">
    <location>
        <begin position="1"/>
        <end position="50"/>
    </location>
</feature>
<protein>
    <recommendedName>
        <fullName evidence="3">DUF6594 domain-containing protein</fullName>
    </recommendedName>
</protein>
<keyword evidence="2" id="KW-1133">Transmembrane helix</keyword>
<feature type="transmembrane region" description="Helical" evidence="2">
    <location>
        <begin position="237"/>
        <end position="255"/>
    </location>
</feature>
<feature type="domain" description="DUF6594" evidence="3">
    <location>
        <begin position="113"/>
        <end position="275"/>
    </location>
</feature>
<gene>
    <name evidence="4" type="ORF">E0L32_008652</name>
</gene>
<dbReference type="RefSeq" id="XP_030992144.1">
    <property type="nucleotide sequence ID" value="XM_031143530.1"/>
</dbReference>
<dbReference type="Proteomes" id="UP000319257">
    <property type="component" value="Unassembled WGS sequence"/>
</dbReference>
<dbReference type="Pfam" id="PF20237">
    <property type="entry name" value="DUF6594"/>
    <property type="match status" value="1"/>
</dbReference>
<sequence length="284" mass="32462">MGNTSSHFWLPRKRTGRNRSQPSDLEERGTAPTEAHWNQTSGPRLTSRGPLRFNVKIPTLWAECPQGYSNLPPNNVSTLIRVTFGPTEGVGADKAKPLRDIYDADIETGAKDMLTYRQLLNMDREFHDLPAVPDDDLEHFRCYYRYLGMRDEFLASMRRNGDIVELYKDHVDALIDWLFKKRPWFLTRGAQQSPDGIQYVRRSTVSSWLRTGTILLLLAVMLLPISLLFLASTSRGLSLAVVFVSYGVVTIAVYFLPRLTFQQRLVCILGYMAIMSPFLNQLQK</sequence>
<feature type="transmembrane region" description="Helical" evidence="2">
    <location>
        <begin position="261"/>
        <end position="279"/>
    </location>
</feature>
<proteinExistence type="predicted"/>
<dbReference type="InParanoid" id="A0A507ARJ8"/>
<evidence type="ECO:0000313" key="4">
    <source>
        <dbReference type="EMBL" id="TPX10433.1"/>
    </source>
</evidence>
<reference evidence="4 5" key="1">
    <citation type="submission" date="2019-06" db="EMBL/GenBank/DDBJ databases">
        <title>Draft genome sequence of the filamentous fungus Phialemoniopsis curvata isolated from diesel fuel.</title>
        <authorList>
            <person name="Varaljay V.A."/>
            <person name="Lyon W.J."/>
            <person name="Crouch A.L."/>
            <person name="Drake C.E."/>
            <person name="Hollomon J.M."/>
            <person name="Nadeau L.J."/>
            <person name="Nunn H.S."/>
            <person name="Stevenson B.S."/>
            <person name="Bojanowski C.L."/>
            <person name="Crookes-Goodson W.J."/>
        </authorList>
    </citation>
    <scope>NUCLEOTIDE SEQUENCE [LARGE SCALE GENOMIC DNA]</scope>
    <source>
        <strain evidence="4 5">D216</strain>
    </source>
</reference>
<dbReference type="InterPro" id="IPR046529">
    <property type="entry name" value="DUF6594"/>
</dbReference>
<accession>A0A507ARJ8</accession>
<evidence type="ECO:0000313" key="5">
    <source>
        <dbReference type="Proteomes" id="UP000319257"/>
    </source>
</evidence>
<keyword evidence="2" id="KW-0472">Membrane</keyword>
<name>A0A507ARJ8_9PEZI</name>